<protein>
    <submittedName>
        <fullName evidence="2">Cyclic nucleotide-binding domain-containing protein</fullName>
    </submittedName>
</protein>
<dbReference type="InterPro" id="IPR000595">
    <property type="entry name" value="cNMP-bd_dom"/>
</dbReference>
<dbReference type="Pfam" id="PF00027">
    <property type="entry name" value="cNMP_binding"/>
    <property type="match status" value="1"/>
</dbReference>
<gene>
    <name evidence="2" type="ORF">MOP44_18375</name>
</gene>
<dbReference type="KEGG" id="orp:MOP44_18375"/>
<accession>A0A9J7BL84</accession>
<proteinExistence type="predicted"/>
<dbReference type="CDD" id="cd00038">
    <property type="entry name" value="CAP_ED"/>
    <property type="match status" value="1"/>
</dbReference>
<dbReference type="SUPFAM" id="SSF51206">
    <property type="entry name" value="cAMP-binding domain-like"/>
    <property type="match status" value="1"/>
</dbReference>
<dbReference type="AlphaFoldDB" id="A0A9J7BL84"/>
<feature type="domain" description="Cyclic nucleotide-binding" evidence="1">
    <location>
        <begin position="16"/>
        <end position="112"/>
    </location>
</feature>
<dbReference type="Gene3D" id="2.60.120.10">
    <property type="entry name" value="Jelly Rolls"/>
    <property type="match status" value="1"/>
</dbReference>
<sequence>MALVNFDASAFVGDEELIRVLKGRSIPVDCSEDRALFYQGDDPVGVYIVHGGTVTIAMRTRDGDAVMDMKAEPGSLLGLPAVVSNSRYSLSAKAKQGADVSFVGRDEFSKMMLTEPGVAVLILKVLAAEVRTARIAACKG</sequence>
<name>A0A9J7BL84_9BACT</name>
<keyword evidence="3" id="KW-1185">Reference proteome</keyword>
<organism evidence="2 3">
    <name type="scientific">Occallatibacter riparius</name>
    <dbReference type="NCBI Taxonomy" id="1002689"/>
    <lineage>
        <taxon>Bacteria</taxon>
        <taxon>Pseudomonadati</taxon>
        <taxon>Acidobacteriota</taxon>
        <taxon>Terriglobia</taxon>
        <taxon>Terriglobales</taxon>
        <taxon>Acidobacteriaceae</taxon>
        <taxon>Occallatibacter</taxon>
    </lineage>
</organism>
<dbReference type="EMBL" id="CP093313">
    <property type="protein sequence ID" value="UWZ82530.1"/>
    <property type="molecule type" value="Genomic_DNA"/>
</dbReference>
<evidence type="ECO:0000259" key="1">
    <source>
        <dbReference type="PROSITE" id="PS50042"/>
    </source>
</evidence>
<dbReference type="InterPro" id="IPR014710">
    <property type="entry name" value="RmlC-like_jellyroll"/>
</dbReference>
<evidence type="ECO:0000313" key="2">
    <source>
        <dbReference type="EMBL" id="UWZ82530.1"/>
    </source>
</evidence>
<dbReference type="PROSITE" id="PS50042">
    <property type="entry name" value="CNMP_BINDING_3"/>
    <property type="match status" value="1"/>
</dbReference>
<dbReference type="Proteomes" id="UP001059380">
    <property type="component" value="Chromosome"/>
</dbReference>
<dbReference type="InterPro" id="IPR018490">
    <property type="entry name" value="cNMP-bd_dom_sf"/>
</dbReference>
<reference evidence="2" key="1">
    <citation type="submission" date="2021-04" db="EMBL/GenBank/DDBJ databases">
        <title>Phylogenetic analysis of Acidobacteriaceae.</title>
        <authorList>
            <person name="Qiu L."/>
            <person name="Zhang Q."/>
        </authorList>
    </citation>
    <scope>NUCLEOTIDE SEQUENCE</scope>
    <source>
        <strain evidence="2">DSM 25168</strain>
    </source>
</reference>
<dbReference type="RefSeq" id="WP_260791715.1">
    <property type="nucleotide sequence ID" value="NZ_CP093313.1"/>
</dbReference>
<evidence type="ECO:0000313" key="3">
    <source>
        <dbReference type="Proteomes" id="UP001059380"/>
    </source>
</evidence>